<dbReference type="EnsemblMetazoa" id="GBRI039305-RA">
    <property type="protein sequence ID" value="GBRI039305-PA"/>
    <property type="gene ID" value="GBRI039305"/>
</dbReference>
<protein>
    <submittedName>
        <fullName evidence="1">Uncharacterized protein</fullName>
    </submittedName>
</protein>
<sequence>MHNNVKRFLKKRGNYSRHMFCIPIQLSLNNKVYLVQISMDDYVKRLSLGSSVKDVLEPCAKLLHWLSMISNQGYDCKDMETIIKALVFIHECIIRFGNNIVDDLVEQEPFLKAYFERHLNNYRNLNCISSLKEDILQSSNILKNAVILDNLLKNVKDIYSEQMDVKSPKRLPLENKRTKMNLIANRLFQLPPSQIDAAFDKICCEIGFDVLGFIFCVNMDNSMIRQYCILEDKLCNKIINLNSNSGEQSIIECRLTYTSLASVKIASAGGPDMKYI</sequence>
<organism evidence="1 2">
    <name type="scientific">Glossina brevipalpis</name>
    <dbReference type="NCBI Taxonomy" id="37001"/>
    <lineage>
        <taxon>Eukaryota</taxon>
        <taxon>Metazoa</taxon>
        <taxon>Ecdysozoa</taxon>
        <taxon>Arthropoda</taxon>
        <taxon>Hexapoda</taxon>
        <taxon>Insecta</taxon>
        <taxon>Pterygota</taxon>
        <taxon>Neoptera</taxon>
        <taxon>Endopterygota</taxon>
        <taxon>Diptera</taxon>
        <taxon>Brachycera</taxon>
        <taxon>Muscomorpha</taxon>
        <taxon>Hippoboscoidea</taxon>
        <taxon>Glossinidae</taxon>
        <taxon>Glossina</taxon>
    </lineage>
</organism>
<dbReference type="VEuPathDB" id="VectorBase:GBRI039305"/>
<evidence type="ECO:0000313" key="1">
    <source>
        <dbReference type="EnsemblMetazoa" id="GBRI039305-PA"/>
    </source>
</evidence>
<proteinExistence type="predicted"/>
<accession>A0A1A9X035</accession>
<dbReference type="Proteomes" id="UP000091820">
    <property type="component" value="Unassembled WGS sequence"/>
</dbReference>
<keyword evidence="2" id="KW-1185">Reference proteome</keyword>
<name>A0A1A9X035_9MUSC</name>
<evidence type="ECO:0000313" key="2">
    <source>
        <dbReference type="Proteomes" id="UP000091820"/>
    </source>
</evidence>
<dbReference type="AlphaFoldDB" id="A0A1A9X035"/>
<reference evidence="1" key="2">
    <citation type="submission" date="2020-05" db="UniProtKB">
        <authorList>
            <consortium name="EnsemblMetazoa"/>
        </authorList>
    </citation>
    <scope>IDENTIFICATION</scope>
    <source>
        <strain evidence="1">IAEA</strain>
    </source>
</reference>
<reference evidence="2" key="1">
    <citation type="submission" date="2014-03" db="EMBL/GenBank/DDBJ databases">
        <authorList>
            <person name="Aksoy S."/>
            <person name="Warren W."/>
            <person name="Wilson R.K."/>
        </authorList>
    </citation>
    <scope>NUCLEOTIDE SEQUENCE [LARGE SCALE GENOMIC DNA]</scope>
    <source>
        <strain evidence="2">IAEA</strain>
    </source>
</reference>